<protein>
    <submittedName>
        <fullName evidence="1">Uncharacterized protein</fullName>
    </submittedName>
</protein>
<dbReference type="AlphaFoldDB" id="A0A182FZE2"/>
<dbReference type="EnsemblMetazoa" id="AALB014958-RA">
    <property type="protein sequence ID" value="AALB014958-PA"/>
    <property type="gene ID" value="AALB014958"/>
</dbReference>
<reference evidence="1 2" key="1">
    <citation type="journal article" date="2017" name="G3 (Bethesda)">
        <title>The Physical Genome Mapping of Anopheles albimanus Corrected Scaffold Misassemblies and Identified Interarm Rearrangements in Genus Anopheles.</title>
        <authorList>
            <person name="Artemov G.N."/>
            <person name="Peery A.N."/>
            <person name="Jiang X."/>
            <person name="Tu Z."/>
            <person name="Stegniy V.N."/>
            <person name="Sharakhova M.V."/>
            <person name="Sharakhov I.V."/>
        </authorList>
    </citation>
    <scope>NUCLEOTIDE SEQUENCE [LARGE SCALE GENOMIC DNA]</scope>
    <source>
        <strain evidence="1 2">ALBI9_A</strain>
    </source>
</reference>
<accession>A0A182FZE2</accession>
<proteinExistence type="predicted"/>
<name>A0A182FZE2_ANOAL</name>
<dbReference type="VEuPathDB" id="VectorBase:AALB014958"/>
<dbReference type="Proteomes" id="UP000069272">
    <property type="component" value="Chromosome 3R"/>
</dbReference>
<reference evidence="1" key="2">
    <citation type="submission" date="2022-08" db="UniProtKB">
        <authorList>
            <consortium name="EnsemblMetazoa"/>
        </authorList>
    </citation>
    <scope>IDENTIFICATION</scope>
    <source>
        <strain evidence="1">STECLA/ALBI9_A</strain>
    </source>
</reference>
<sequence>MAVSKKHPRSIPLPRSNYKLTLVNRTKARGDRTTMTAASTQLFIVQFSILWERSGKGLN</sequence>
<keyword evidence="2" id="KW-1185">Reference proteome</keyword>
<organism evidence="1 2">
    <name type="scientific">Anopheles albimanus</name>
    <name type="common">New world malaria mosquito</name>
    <dbReference type="NCBI Taxonomy" id="7167"/>
    <lineage>
        <taxon>Eukaryota</taxon>
        <taxon>Metazoa</taxon>
        <taxon>Ecdysozoa</taxon>
        <taxon>Arthropoda</taxon>
        <taxon>Hexapoda</taxon>
        <taxon>Insecta</taxon>
        <taxon>Pterygota</taxon>
        <taxon>Neoptera</taxon>
        <taxon>Endopterygota</taxon>
        <taxon>Diptera</taxon>
        <taxon>Nematocera</taxon>
        <taxon>Culicoidea</taxon>
        <taxon>Culicidae</taxon>
        <taxon>Anophelinae</taxon>
        <taxon>Anopheles</taxon>
    </lineage>
</organism>
<evidence type="ECO:0000313" key="2">
    <source>
        <dbReference type="Proteomes" id="UP000069272"/>
    </source>
</evidence>
<evidence type="ECO:0000313" key="1">
    <source>
        <dbReference type="EnsemblMetazoa" id="AALB014958-PA"/>
    </source>
</evidence>